<protein>
    <submittedName>
        <fullName evidence="2">Uncharacterized protein</fullName>
    </submittedName>
</protein>
<keyword evidence="1" id="KW-1133">Transmembrane helix</keyword>
<feature type="transmembrane region" description="Helical" evidence="1">
    <location>
        <begin position="15"/>
        <end position="34"/>
    </location>
</feature>
<dbReference type="AlphaFoldDB" id="A0A2V5HIV9"/>
<keyword evidence="3" id="KW-1185">Reference proteome</keyword>
<organism evidence="2 3">
    <name type="scientific">Aspergillus violaceofuscus (strain CBS 115571)</name>
    <dbReference type="NCBI Taxonomy" id="1450538"/>
    <lineage>
        <taxon>Eukaryota</taxon>
        <taxon>Fungi</taxon>
        <taxon>Dikarya</taxon>
        <taxon>Ascomycota</taxon>
        <taxon>Pezizomycotina</taxon>
        <taxon>Eurotiomycetes</taxon>
        <taxon>Eurotiomycetidae</taxon>
        <taxon>Eurotiales</taxon>
        <taxon>Aspergillaceae</taxon>
        <taxon>Aspergillus</taxon>
    </lineage>
</organism>
<accession>A0A2V5HIV9</accession>
<evidence type="ECO:0000256" key="1">
    <source>
        <dbReference type="SAM" id="Phobius"/>
    </source>
</evidence>
<evidence type="ECO:0000313" key="3">
    <source>
        <dbReference type="Proteomes" id="UP000249829"/>
    </source>
</evidence>
<keyword evidence="1" id="KW-0812">Transmembrane</keyword>
<dbReference type="Proteomes" id="UP000249829">
    <property type="component" value="Unassembled WGS sequence"/>
</dbReference>
<name>A0A2V5HIV9_ASPV1</name>
<sequence length="52" mass="6025">MDGFSSLRTGSQKRYQVLLLLHFVRSLFISLLPYSSSLTFPLSYSLNHRIFS</sequence>
<gene>
    <name evidence="2" type="ORF">BO99DRAFT_83425</name>
</gene>
<dbReference type="EMBL" id="KZ825118">
    <property type="protein sequence ID" value="PYI21313.1"/>
    <property type="molecule type" value="Genomic_DNA"/>
</dbReference>
<proteinExistence type="predicted"/>
<keyword evidence="1" id="KW-0472">Membrane</keyword>
<evidence type="ECO:0000313" key="2">
    <source>
        <dbReference type="EMBL" id="PYI21313.1"/>
    </source>
</evidence>
<reference evidence="2 3" key="1">
    <citation type="submission" date="2018-02" db="EMBL/GenBank/DDBJ databases">
        <title>The genomes of Aspergillus section Nigri reveals drivers in fungal speciation.</title>
        <authorList>
            <consortium name="DOE Joint Genome Institute"/>
            <person name="Vesth T.C."/>
            <person name="Nybo J."/>
            <person name="Theobald S."/>
            <person name="Brandl J."/>
            <person name="Frisvad J.C."/>
            <person name="Nielsen K.F."/>
            <person name="Lyhne E.K."/>
            <person name="Kogle M.E."/>
            <person name="Kuo A."/>
            <person name="Riley R."/>
            <person name="Clum A."/>
            <person name="Nolan M."/>
            <person name="Lipzen A."/>
            <person name="Salamov A."/>
            <person name="Henrissat B."/>
            <person name="Wiebenga A."/>
            <person name="De vries R.P."/>
            <person name="Grigoriev I.V."/>
            <person name="Mortensen U.H."/>
            <person name="Andersen M.R."/>
            <person name="Baker S.E."/>
        </authorList>
    </citation>
    <scope>NUCLEOTIDE SEQUENCE [LARGE SCALE GENOMIC DNA]</scope>
    <source>
        <strain evidence="2 3">CBS 115571</strain>
    </source>
</reference>